<dbReference type="Proteomes" id="UP000033500">
    <property type="component" value="Unassembled WGS sequence"/>
</dbReference>
<dbReference type="Pfam" id="PF02413">
    <property type="entry name" value="Caudo_TAP"/>
    <property type="match status" value="1"/>
</dbReference>
<organism evidence="1 2">
    <name type="scientific">Pseudomonas fluorescens</name>
    <dbReference type="NCBI Taxonomy" id="294"/>
    <lineage>
        <taxon>Bacteria</taxon>
        <taxon>Pseudomonadati</taxon>
        <taxon>Pseudomonadota</taxon>
        <taxon>Gammaproteobacteria</taxon>
        <taxon>Pseudomonadales</taxon>
        <taxon>Pseudomonadaceae</taxon>
        <taxon>Pseudomonas</taxon>
    </lineage>
</organism>
<dbReference type="PATRIC" id="fig|294.131.peg.6141"/>
<dbReference type="EMBL" id="LACD01000008">
    <property type="protein sequence ID" value="KJZ45750.1"/>
    <property type="molecule type" value="Genomic_DNA"/>
</dbReference>
<dbReference type="InterPro" id="IPR003458">
    <property type="entry name" value="Phage_T4_Gp38_tail_assem"/>
</dbReference>
<comment type="caution">
    <text evidence="1">The sequence shown here is derived from an EMBL/GenBank/DDBJ whole genome shotgun (WGS) entry which is preliminary data.</text>
</comment>
<protein>
    <submittedName>
        <fullName evidence="1">Tail fiber assembly protein</fullName>
    </submittedName>
</protein>
<name>A0A0F4TP36_PSEFL</name>
<proteinExistence type="predicted"/>
<gene>
    <name evidence="1" type="ORF">VC34_09495</name>
</gene>
<reference evidence="1 2" key="1">
    <citation type="submission" date="2015-03" db="EMBL/GenBank/DDBJ databases">
        <title>Comparative genomics of Pseudomonas insights into diversity of traits involved in vanlence and defense.</title>
        <authorList>
            <person name="Qin Y."/>
        </authorList>
    </citation>
    <scope>NUCLEOTIDE SEQUENCE [LARGE SCALE GENOMIC DNA]</scope>
    <source>
        <strain evidence="1 2">C3</strain>
    </source>
</reference>
<accession>A0A0F4TP36</accession>
<evidence type="ECO:0000313" key="1">
    <source>
        <dbReference type="EMBL" id="KJZ45750.1"/>
    </source>
</evidence>
<dbReference type="AlphaFoldDB" id="A0A0F4TP36"/>
<evidence type="ECO:0000313" key="2">
    <source>
        <dbReference type="Proteomes" id="UP000033500"/>
    </source>
</evidence>
<sequence length="190" mass="21475">MVYYYFSETTQELFGPVELPVIPGMGVVLPGNAIELPEALPAAETGYVWVWRNGAASQLIDLRNREAYRKDTGGVEIWFALGPLPDYLTFKPRPGEYYVWLNDDWVLDLAAELTGKTAQANAQRDSRLFQIVIRVAPLQYAYELGEATSVQLATLQEWKRYTLKLMDIEQQPDFPMIIDWPASPVSGVTV</sequence>